<feature type="domain" description="DUF8212" evidence="2">
    <location>
        <begin position="253"/>
        <end position="281"/>
    </location>
</feature>
<dbReference type="Pfam" id="PF26640">
    <property type="entry name" value="DUF8212"/>
    <property type="match status" value="1"/>
</dbReference>
<proteinExistence type="predicted"/>
<protein>
    <submittedName>
        <fullName evidence="3">HET-domain-containing protein</fullName>
    </submittedName>
</protein>
<dbReference type="EMBL" id="MU006797">
    <property type="protein sequence ID" value="KAF2636584.1"/>
    <property type="molecule type" value="Genomic_DNA"/>
</dbReference>
<accession>A0A6A6RRD4</accession>
<dbReference type="OrthoDB" id="20872at2759"/>
<feature type="domain" description="Heterokaryon incompatibility" evidence="1">
    <location>
        <begin position="22"/>
        <end position="137"/>
    </location>
</feature>
<evidence type="ECO:0000259" key="2">
    <source>
        <dbReference type="Pfam" id="PF26640"/>
    </source>
</evidence>
<dbReference type="Proteomes" id="UP000799753">
    <property type="component" value="Unassembled WGS sequence"/>
</dbReference>
<evidence type="ECO:0000259" key="1">
    <source>
        <dbReference type="Pfam" id="PF06985"/>
    </source>
</evidence>
<dbReference type="Pfam" id="PF06985">
    <property type="entry name" value="HET"/>
    <property type="match status" value="1"/>
</dbReference>
<dbReference type="AlphaFoldDB" id="A0A6A6RRD4"/>
<organism evidence="3 4">
    <name type="scientific">Massarina eburnea CBS 473.64</name>
    <dbReference type="NCBI Taxonomy" id="1395130"/>
    <lineage>
        <taxon>Eukaryota</taxon>
        <taxon>Fungi</taxon>
        <taxon>Dikarya</taxon>
        <taxon>Ascomycota</taxon>
        <taxon>Pezizomycotina</taxon>
        <taxon>Dothideomycetes</taxon>
        <taxon>Pleosporomycetidae</taxon>
        <taxon>Pleosporales</taxon>
        <taxon>Massarineae</taxon>
        <taxon>Massarinaceae</taxon>
        <taxon>Massarina</taxon>
    </lineage>
</organism>
<reference evidence="3" key="1">
    <citation type="journal article" date="2020" name="Stud. Mycol.">
        <title>101 Dothideomycetes genomes: a test case for predicting lifestyles and emergence of pathogens.</title>
        <authorList>
            <person name="Haridas S."/>
            <person name="Albert R."/>
            <person name="Binder M."/>
            <person name="Bloem J."/>
            <person name="Labutti K."/>
            <person name="Salamov A."/>
            <person name="Andreopoulos B."/>
            <person name="Baker S."/>
            <person name="Barry K."/>
            <person name="Bills G."/>
            <person name="Bluhm B."/>
            <person name="Cannon C."/>
            <person name="Castanera R."/>
            <person name="Culley D."/>
            <person name="Daum C."/>
            <person name="Ezra D."/>
            <person name="Gonzalez J."/>
            <person name="Henrissat B."/>
            <person name="Kuo A."/>
            <person name="Liang C."/>
            <person name="Lipzen A."/>
            <person name="Lutzoni F."/>
            <person name="Magnuson J."/>
            <person name="Mondo S."/>
            <person name="Nolan M."/>
            <person name="Ohm R."/>
            <person name="Pangilinan J."/>
            <person name="Park H.-J."/>
            <person name="Ramirez L."/>
            <person name="Alfaro M."/>
            <person name="Sun H."/>
            <person name="Tritt A."/>
            <person name="Yoshinaga Y."/>
            <person name="Zwiers L.-H."/>
            <person name="Turgeon B."/>
            <person name="Goodwin S."/>
            <person name="Spatafora J."/>
            <person name="Crous P."/>
            <person name="Grigoriev I."/>
        </authorList>
    </citation>
    <scope>NUCLEOTIDE SEQUENCE</scope>
    <source>
        <strain evidence="3">CBS 473.64</strain>
    </source>
</reference>
<evidence type="ECO:0000313" key="4">
    <source>
        <dbReference type="Proteomes" id="UP000799753"/>
    </source>
</evidence>
<dbReference type="InterPro" id="IPR010730">
    <property type="entry name" value="HET"/>
</dbReference>
<dbReference type="PANTHER" id="PTHR10622:SF10">
    <property type="entry name" value="HET DOMAIN-CONTAINING PROTEIN"/>
    <property type="match status" value="1"/>
</dbReference>
<dbReference type="PANTHER" id="PTHR10622">
    <property type="entry name" value="HET DOMAIN-CONTAINING PROTEIN"/>
    <property type="match status" value="1"/>
</dbReference>
<gene>
    <name evidence="3" type="ORF">P280DRAFT_501153</name>
</gene>
<name>A0A6A6RRD4_9PLEO</name>
<dbReference type="InterPro" id="IPR058525">
    <property type="entry name" value="DUF8212"/>
</dbReference>
<keyword evidence="4" id="KW-1185">Reference proteome</keyword>
<sequence>MRLLNAKTLEFEFFFDEKIPPYLILSHTWGDEEVTYQDMRYLQRLKTLPKALRNDPVDLFSISMSAGSTRDSEAAITATAGYRKILGTARYARRKSLEYFWIDTCCIDKSSSSELQEAINSMYRWYRQSAVCVVFLDDIGYSWDDDPLAYVLQQTRWIKRGWTLQELIAPHTLEFVDPGWTFIATKSTHFLSISKATGIPAEILRYGDLSGASVAQKMSWAAGRVTTRIEDRAYSLLGICDVHMPMLYGEGHNAFFRLQEEILKKTSDDSIFAWKDESATFSTYRGLLARSPDEFSQYFLTPSRLFEITP</sequence>
<evidence type="ECO:0000313" key="3">
    <source>
        <dbReference type="EMBL" id="KAF2636584.1"/>
    </source>
</evidence>